<evidence type="ECO:0000256" key="7">
    <source>
        <dbReference type="SAM" id="Phobius"/>
    </source>
</evidence>
<feature type="transmembrane region" description="Helical" evidence="7">
    <location>
        <begin position="273"/>
        <end position="295"/>
    </location>
</feature>
<name>A0A2R3QDC3_9BURK</name>
<proteinExistence type="inferred from homology"/>
<sequence length="604" mass="62085">MRAAAMIARRFFRLFVASTMRFFPLRLPATAARRRPPELAYAAGERPPAASLLLLAAQHAGTTMAFIAYVLVAARLAGLDRLGTQAMVAMTLLGMALCTALQAWGGRVGSGALLVHMPNPFMIPFVAALVAAHGPGGVASAALVYGVVALGMAPLVRHLRPLFPPTVVGVVICMGGMALVSTSVRQMLNVGAGQWQVDGASALVGGATLAAIVLLSVWGGRRLRLMALLAAMALGVLIAAALGRLEGGQALAGVPLVDLPRISRPVIRLDAGMLVALCLVAVLSHLDTLGSVIMLDKMDNADWKRADMQAIAGGIKANGIGDLVVGMLGAFPTATCSANIALAYATRSTARVIGLATAALLALVAFLPQLTLALTLIPEPVLGAVGLYAAGFLIVSGMELIVSRAMDSRTIFAVGLSLAAGVALMEMPQLAQQLPEGLRFLLGNPFVVTGILVIALNLLFRLGTAQRASAALDAASPALHADIVSFVEARGAAWGARRSAVQVAALAAVEAAEAIAGGGRHVTGIRGSFDEFNLDLELLHSGAPLPLAGAQAAPPVAADLLEGDDGALDAALAQVSGRLLHHLADRVGSGETDGQSWLRLHFQH</sequence>
<dbReference type="Pfam" id="PF00860">
    <property type="entry name" value="Xan_ur_permease"/>
    <property type="match status" value="1"/>
</dbReference>
<feature type="transmembrane region" description="Helical" evidence="7">
    <location>
        <begin position="162"/>
        <end position="180"/>
    </location>
</feature>
<dbReference type="GO" id="GO:0005886">
    <property type="term" value="C:plasma membrane"/>
    <property type="evidence" value="ECO:0007669"/>
    <property type="project" value="TreeGrafter"/>
</dbReference>
<feature type="transmembrane region" description="Helical" evidence="7">
    <location>
        <begin position="381"/>
        <end position="402"/>
    </location>
</feature>
<evidence type="ECO:0008006" key="10">
    <source>
        <dbReference type="Google" id="ProtNLM"/>
    </source>
</evidence>
<dbReference type="Proteomes" id="UP000237925">
    <property type="component" value="Chromosome"/>
</dbReference>
<dbReference type="InterPro" id="IPR006043">
    <property type="entry name" value="NCS2"/>
</dbReference>
<keyword evidence="9" id="KW-1185">Reference proteome</keyword>
<evidence type="ECO:0000256" key="2">
    <source>
        <dbReference type="ARBA" id="ARBA00008821"/>
    </source>
</evidence>
<feature type="transmembrane region" description="Helical" evidence="7">
    <location>
        <begin position="200"/>
        <end position="218"/>
    </location>
</feature>
<evidence type="ECO:0000256" key="5">
    <source>
        <dbReference type="ARBA" id="ARBA00022989"/>
    </source>
</evidence>
<comment type="subcellular location">
    <subcellularLocation>
        <location evidence="1">Membrane</location>
        <topology evidence="1">Multi-pass membrane protein</topology>
    </subcellularLocation>
</comment>
<dbReference type="KEGG" id="mela:C6568_11325"/>
<evidence type="ECO:0000256" key="3">
    <source>
        <dbReference type="ARBA" id="ARBA00022448"/>
    </source>
</evidence>
<keyword evidence="5 7" id="KW-1133">Transmembrane helix</keyword>
<dbReference type="PANTHER" id="PTHR42810">
    <property type="entry name" value="PURINE PERMEASE C1399.01C-RELATED"/>
    <property type="match status" value="1"/>
</dbReference>
<feature type="transmembrane region" description="Helical" evidence="7">
    <location>
        <begin position="437"/>
        <end position="460"/>
    </location>
</feature>
<feature type="transmembrane region" description="Helical" evidence="7">
    <location>
        <begin position="86"/>
        <end position="105"/>
    </location>
</feature>
<gene>
    <name evidence="8" type="ORF">C6568_11325</name>
</gene>
<feature type="transmembrane region" description="Helical" evidence="7">
    <location>
        <begin position="49"/>
        <end position="74"/>
    </location>
</feature>
<evidence type="ECO:0000313" key="8">
    <source>
        <dbReference type="EMBL" id="AVO49779.1"/>
    </source>
</evidence>
<protein>
    <recommendedName>
        <fullName evidence="10">Xanthine/uracil/vitamin C permease</fullName>
    </recommendedName>
</protein>
<dbReference type="AlphaFoldDB" id="A0A2R3QDC3"/>
<keyword evidence="3" id="KW-0813">Transport</keyword>
<feature type="transmembrane region" description="Helical" evidence="7">
    <location>
        <begin position="225"/>
        <end position="245"/>
    </location>
</feature>
<evidence type="ECO:0000256" key="4">
    <source>
        <dbReference type="ARBA" id="ARBA00022692"/>
    </source>
</evidence>
<evidence type="ECO:0000313" key="9">
    <source>
        <dbReference type="Proteomes" id="UP000237925"/>
    </source>
</evidence>
<evidence type="ECO:0000256" key="6">
    <source>
        <dbReference type="ARBA" id="ARBA00023136"/>
    </source>
</evidence>
<keyword evidence="6 7" id="KW-0472">Membrane</keyword>
<organism evidence="8 9">
    <name type="scientific">Melaminivora suipulveris</name>
    <dbReference type="NCBI Taxonomy" id="2109913"/>
    <lineage>
        <taxon>Bacteria</taxon>
        <taxon>Pseudomonadati</taxon>
        <taxon>Pseudomonadota</taxon>
        <taxon>Betaproteobacteria</taxon>
        <taxon>Burkholderiales</taxon>
        <taxon>Comamonadaceae</taxon>
        <taxon>Melaminivora</taxon>
    </lineage>
</organism>
<reference evidence="8 9" key="1">
    <citation type="submission" date="2018-03" db="EMBL/GenBank/DDBJ databases">
        <title>Genome sequencing of Melaminivora sp.</title>
        <authorList>
            <person name="Kim S.-J."/>
            <person name="Heo J."/>
            <person name="Ahn J.-H."/>
            <person name="Kwon S.-W."/>
        </authorList>
    </citation>
    <scope>NUCLEOTIDE SEQUENCE [LARGE SCALE GENOMIC DNA]</scope>
    <source>
        <strain evidence="8 9">SC2-9</strain>
    </source>
</reference>
<dbReference type="PANTHER" id="PTHR42810:SF4">
    <property type="entry name" value="URIC ACID TRANSPORTER UACT"/>
    <property type="match status" value="1"/>
</dbReference>
<feature type="transmembrane region" description="Helical" evidence="7">
    <location>
        <begin position="125"/>
        <end position="150"/>
    </location>
</feature>
<feature type="transmembrane region" description="Helical" evidence="7">
    <location>
        <begin position="411"/>
        <end position="431"/>
    </location>
</feature>
<dbReference type="GO" id="GO:0042907">
    <property type="term" value="F:xanthine transmembrane transporter activity"/>
    <property type="evidence" value="ECO:0007669"/>
    <property type="project" value="TreeGrafter"/>
</dbReference>
<accession>A0A2R3QDC3</accession>
<comment type="similarity">
    <text evidence="2">Belongs to the nucleobase:cation symporter-2 (NCS2) (TC 2.A.40) family.</text>
</comment>
<dbReference type="NCBIfam" id="NF037981">
    <property type="entry name" value="NCS2_1"/>
    <property type="match status" value="1"/>
</dbReference>
<evidence type="ECO:0000256" key="1">
    <source>
        <dbReference type="ARBA" id="ARBA00004141"/>
    </source>
</evidence>
<keyword evidence="4 7" id="KW-0812">Transmembrane</keyword>
<feature type="transmembrane region" description="Helical" evidence="7">
    <location>
        <begin position="352"/>
        <end position="375"/>
    </location>
</feature>
<dbReference type="EMBL" id="CP027667">
    <property type="protein sequence ID" value="AVO49779.1"/>
    <property type="molecule type" value="Genomic_DNA"/>
</dbReference>